<dbReference type="SUPFAM" id="SSF52540">
    <property type="entry name" value="P-loop containing nucleoside triphosphate hydrolases"/>
    <property type="match status" value="1"/>
</dbReference>
<proteinExistence type="predicted"/>
<keyword evidence="1" id="KW-0808">Transferase</keyword>
<dbReference type="Gene3D" id="3.40.50.300">
    <property type="entry name" value="P-loop containing nucleotide triphosphate hydrolases"/>
    <property type="match status" value="1"/>
</dbReference>
<accession>A0A855Y6N3</accession>
<reference evidence="1 2" key="1">
    <citation type="submission" date="2018-05" db="EMBL/GenBank/DDBJ databases">
        <title>Freshwater and sediment microbial communities from various areas in North America, analyzing microbe dynamics in response to fracking.</title>
        <authorList>
            <person name="Lamendella R."/>
        </authorList>
    </citation>
    <scope>NUCLEOTIDE SEQUENCE [LARGE SCALE GENOMIC DNA]</scope>
    <source>
        <strain evidence="1 2">DB-3</strain>
    </source>
</reference>
<dbReference type="InterPro" id="IPR027417">
    <property type="entry name" value="P-loop_NTPase"/>
</dbReference>
<dbReference type="AlphaFoldDB" id="A0A855Y6N3"/>
<name>A0A855Y6N3_9BACL</name>
<evidence type="ECO:0000313" key="2">
    <source>
        <dbReference type="Proteomes" id="UP000247078"/>
    </source>
</evidence>
<organism evidence="1 2">
    <name type="scientific">Paenibacillus pabuli</name>
    <dbReference type="NCBI Taxonomy" id="1472"/>
    <lineage>
        <taxon>Bacteria</taxon>
        <taxon>Bacillati</taxon>
        <taxon>Bacillota</taxon>
        <taxon>Bacilli</taxon>
        <taxon>Bacillales</taxon>
        <taxon>Paenibacillaceae</taxon>
        <taxon>Paenibacillus</taxon>
    </lineage>
</organism>
<dbReference type="Proteomes" id="UP000247078">
    <property type="component" value="Unassembled WGS sequence"/>
</dbReference>
<gene>
    <name evidence="1" type="ORF">DET56_106316</name>
</gene>
<dbReference type="Pfam" id="PF07931">
    <property type="entry name" value="CPT"/>
    <property type="match status" value="1"/>
</dbReference>
<dbReference type="EMBL" id="QGTZ01000006">
    <property type="protein sequence ID" value="PWW39930.1"/>
    <property type="molecule type" value="Genomic_DNA"/>
</dbReference>
<evidence type="ECO:0000313" key="1">
    <source>
        <dbReference type="EMBL" id="PWW39930.1"/>
    </source>
</evidence>
<protein>
    <submittedName>
        <fullName evidence="1">Adenylylsulfate kinase/chloramphenicol 3-O phosphotransferase</fullName>
    </submittedName>
</protein>
<keyword evidence="1" id="KW-0418">Kinase</keyword>
<comment type="caution">
    <text evidence="1">The sequence shown here is derived from an EMBL/GenBank/DDBJ whole genome shotgun (WGS) entry which is preliminary data.</text>
</comment>
<sequence>MHFYHRHSNITHAKEDEKMDKGKIIFLNGVTSSGKTSIVEAMQNYSEPFFYVVANDLFENTIGDKHLQTDYWKYLSEAIILMYHTAKLFSDHGKNVLIDGILVERPELNPHYDRVQDIFDGYPLDIVEVYCPLDLCRKRNIERGDRREDQSDEQNKIMSQHIRYSFSVDTSLNTPEECAEMIITSLFKKQ</sequence>
<dbReference type="GO" id="GO:0016301">
    <property type="term" value="F:kinase activity"/>
    <property type="evidence" value="ECO:0007669"/>
    <property type="project" value="UniProtKB-KW"/>
</dbReference>